<evidence type="ECO:0000256" key="4">
    <source>
        <dbReference type="ARBA" id="ARBA00022645"/>
    </source>
</evidence>
<keyword evidence="9" id="KW-0645">Protease</keyword>
<dbReference type="Pfam" id="PF00450">
    <property type="entry name" value="Peptidase_S10"/>
    <property type="match status" value="2"/>
</dbReference>
<dbReference type="InterPro" id="IPR001563">
    <property type="entry name" value="Peptidase_S10"/>
</dbReference>
<dbReference type="EC" id="3.4.16.-" evidence="9"/>
<name>A0ABD3GTH9_9MARC</name>
<feature type="chain" id="PRO_5044531080" description="Carboxypeptidase" evidence="9">
    <location>
        <begin position="23"/>
        <end position="521"/>
    </location>
</feature>
<evidence type="ECO:0000256" key="8">
    <source>
        <dbReference type="ARBA" id="ARBA00023180"/>
    </source>
</evidence>
<comment type="subcellular location">
    <subcellularLocation>
        <location evidence="1">Secreted</location>
    </subcellularLocation>
</comment>
<evidence type="ECO:0000313" key="10">
    <source>
        <dbReference type="EMBL" id="KAL3682548.1"/>
    </source>
</evidence>
<keyword evidence="6 9" id="KW-0378">Hydrolase</keyword>
<accession>A0ABD3GTH9</accession>
<dbReference type="PROSITE" id="PS00131">
    <property type="entry name" value="CARBOXYPEPT_SER_SER"/>
    <property type="match status" value="1"/>
</dbReference>
<dbReference type="Proteomes" id="UP001633002">
    <property type="component" value="Unassembled WGS sequence"/>
</dbReference>
<comment type="similarity">
    <text evidence="2 9">Belongs to the peptidase S10 family.</text>
</comment>
<dbReference type="GO" id="GO:0005576">
    <property type="term" value="C:extracellular region"/>
    <property type="evidence" value="ECO:0007669"/>
    <property type="project" value="UniProtKB-SubCell"/>
</dbReference>
<dbReference type="FunFam" id="3.40.50.1820:FF:000030">
    <property type="entry name" value="Carboxypeptidase"/>
    <property type="match status" value="1"/>
</dbReference>
<evidence type="ECO:0000256" key="5">
    <source>
        <dbReference type="ARBA" id="ARBA00022729"/>
    </source>
</evidence>
<sequence>MEKLLWTILGLSAICSISVVFAAGDEEVVIRQVTDGTFAEHLIKELPGAPPYSFAMHSGYITVDESHGRALFYWFVEADVEDPTTVPLTLWLNGGPGCSSVGGGALSELGPFFPDKDGKTLLKNPNSWNKVSNLIFLESPAGVGFSYSNTSADLTVGDERTALDSYQFLLNFLKLYPKYSKLPFYVSGESYAGHYVPQLAATILKLDKDSVINFKGIAVGNAWTDSAIDNFGAIFYWWTHALISDTSFYGMAKTCNFSDTGPLYSLQEAQLKSSGNSLTCDELVELAMKEMGNINIYEIYVDVCLSASAQAEAKQFAKKLNRDRQRPGSLGALPLANSDPSYYDPCIDNEVEEYLNQPAVQKALHANTTRTAVHLDRLQFCISWMFLLHRLLKIRTPASSKELFLLFCSDIVRYSEKDLLSSVVPLYKDVLLNSNLKILIFSGDHDAIVPVTGSRAWISTLGLKIVEDWKPYYVNKQVAGYVTKYDKLTFATVRGAGHMVPYTQPERGLYLFGNFVSESAE</sequence>
<dbReference type="GO" id="GO:0006508">
    <property type="term" value="P:proteolysis"/>
    <property type="evidence" value="ECO:0007669"/>
    <property type="project" value="UniProtKB-KW"/>
</dbReference>
<evidence type="ECO:0000256" key="2">
    <source>
        <dbReference type="ARBA" id="ARBA00009431"/>
    </source>
</evidence>
<dbReference type="InterPro" id="IPR029058">
    <property type="entry name" value="AB_hydrolase_fold"/>
</dbReference>
<dbReference type="InterPro" id="IPR018202">
    <property type="entry name" value="Ser_caboxypep_ser_AS"/>
</dbReference>
<dbReference type="PROSITE" id="PS00560">
    <property type="entry name" value="CARBOXYPEPT_SER_HIS"/>
    <property type="match status" value="1"/>
</dbReference>
<dbReference type="PANTHER" id="PTHR11802:SF201">
    <property type="entry name" value="CARBOXYPEPTIDASE"/>
    <property type="match status" value="1"/>
</dbReference>
<evidence type="ECO:0000313" key="11">
    <source>
        <dbReference type="Proteomes" id="UP001633002"/>
    </source>
</evidence>
<keyword evidence="5 9" id="KW-0732">Signal</keyword>
<dbReference type="EMBL" id="JBJQOH010000006">
    <property type="protein sequence ID" value="KAL3682548.1"/>
    <property type="molecule type" value="Genomic_DNA"/>
</dbReference>
<evidence type="ECO:0000256" key="7">
    <source>
        <dbReference type="ARBA" id="ARBA00023157"/>
    </source>
</evidence>
<dbReference type="InterPro" id="IPR033124">
    <property type="entry name" value="Ser_caboxypep_his_AS"/>
</dbReference>
<evidence type="ECO:0000256" key="3">
    <source>
        <dbReference type="ARBA" id="ARBA00022525"/>
    </source>
</evidence>
<feature type="signal peptide" evidence="9">
    <location>
        <begin position="1"/>
        <end position="22"/>
    </location>
</feature>
<keyword evidence="3" id="KW-0964">Secreted</keyword>
<dbReference type="PANTHER" id="PTHR11802">
    <property type="entry name" value="SERINE PROTEASE FAMILY S10 SERINE CARBOXYPEPTIDASE"/>
    <property type="match status" value="1"/>
</dbReference>
<dbReference type="SUPFAM" id="SSF53474">
    <property type="entry name" value="alpha/beta-Hydrolases"/>
    <property type="match status" value="1"/>
</dbReference>
<dbReference type="Gene3D" id="6.10.250.940">
    <property type="match status" value="1"/>
</dbReference>
<keyword evidence="11" id="KW-1185">Reference proteome</keyword>
<dbReference type="AlphaFoldDB" id="A0ABD3GTH9"/>
<dbReference type="PRINTS" id="PR00724">
    <property type="entry name" value="CRBOXYPTASEC"/>
</dbReference>
<comment type="caution">
    <text evidence="10">The sequence shown here is derived from an EMBL/GenBank/DDBJ whole genome shotgun (WGS) entry which is preliminary data.</text>
</comment>
<reference evidence="10 11" key="1">
    <citation type="submission" date="2024-09" db="EMBL/GenBank/DDBJ databases">
        <title>Chromosome-scale assembly of Riccia sorocarpa.</title>
        <authorList>
            <person name="Paukszto L."/>
        </authorList>
    </citation>
    <scope>NUCLEOTIDE SEQUENCE [LARGE SCALE GENOMIC DNA]</scope>
    <source>
        <strain evidence="10">LP-2024</strain>
        <tissue evidence="10">Aerial parts of the thallus</tissue>
    </source>
</reference>
<evidence type="ECO:0000256" key="9">
    <source>
        <dbReference type="RuleBase" id="RU361156"/>
    </source>
</evidence>
<keyword evidence="4 9" id="KW-0121">Carboxypeptidase</keyword>
<keyword evidence="8" id="KW-0325">Glycoprotein</keyword>
<dbReference type="Gene3D" id="3.40.50.1820">
    <property type="entry name" value="alpha/beta hydrolase"/>
    <property type="match status" value="2"/>
</dbReference>
<organism evidence="10 11">
    <name type="scientific">Riccia sorocarpa</name>
    <dbReference type="NCBI Taxonomy" id="122646"/>
    <lineage>
        <taxon>Eukaryota</taxon>
        <taxon>Viridiplantae</taxon>
        <taxon>Streptophyta</taxon>
        <taxon>Embryophyta</taxon>
        <taxon>Marchantiophyta</taxon>
        <taxon>Marchantiopsida</taxon>
        <taxon>Marchantiidae</taxon>
        <taxon>Marchantiales</taxon>
        <taxon>Ricciaceae</taxon>
        <taxon>Riccia</taxon>
    </lineage>
</organism>
<proteinExistence type="inferred from homology"/>
<protein>
    <recommendedName>
        <fullName evidence="9">Carboxypeptidase</fullName>
        <ecNumber evidence="9">3.4.16.-</ecNumber>
    </recommendedName>
</protein>
<keyword evidence="7" id="KW-1015">Disulfide bond</keyword>
<evidence type="ECO:0000256" key="1">
    <source>
        <dbReference type="ARBA" id="ARBA00004613"/>
    </source>
</evidence>
<dbReference type="GO" id="GO:0004185">
    <property type="term" value="F:serine-type carboxypeptidase activity"/>
    <property type="evidence" value="ECO:0007669"/>
    <property type="project" value="UniProtKB-UniRule"/>
</dbReference>
<evidence type="ECO:0000256" key="6">
    <source>
        <dbReference type="ARBA" id="ARBA00022801"/>
    </source>
</evidence>
<gene>
    <name evidence="10" type="ORF">R1sor_000570</name>
</gene>